<protein>
    <submittedName>
        <fullName evidence="7">Alcohol dehydrogenase catalytic domain-containing protein</fullName>
    </submittedName>
</protein>
<dbReference type="PANTHER" id="PTHR43401">
    <property type="entry name" value="L-THREONINE 3-DEHYDROGENASE"/>
    <property type="match status" value="1"/>
</dbReference>
<dbReference type="Gene3D" id="3.40.50.720">
    <property type="entry name" value="NAD(P)-binding Rossmann-like Domain"/>
    <property type="match status" value="1"/>
</dbReference>
<dbReference type="SUPFAM" id="SSF50129">
    <property type="entry name" value="GroES-like"/>
    <property type="match status" value="1"/>
</dbReference>
<evidence type="ECO:0000256" key="2">
    <source>
        <dbReference type="ARBA" id="ARBA00022723"/>
    </source>
</evidence>
<dbReference type="RefSeq" id="WP_378037186.1">
    <property type="nucleotide sequence ID" value="NZ_JBHSIV010000017.1"/>
</dbReference>
<comment type="caution">
    <text evidence="7">The sequence shown here is derived from an EMBL/GenBank/DDBJ whole genome shotgun (WGS) entry which is preliminary data.</text>
</comment>
<evidence type="ECO:0000256" key="5">
    <source>
        <dbReference type="RuleBase" id="RU361277"/>
    </source>
</evidence>
<keyword evidence="2 5" id="KW-0479">Metal-binding</keyword>
<feature type="domain" description="Enoyl reductase (ER)" evidence="6">
    <location>
        <begin position="10"/>
        <end position="339"/>
    </location>
</feature>
<sequence length="345" mass="34454">MIAYRMVAPGRAGLTEVPTPEPGPAEVRLDVLAAGVCHSDLAVLDGGAGAAWALPFTLGHEVCGRVAALGAEVEGLRVGQQVVVHAPYGCGGCPRCSRGRTNYCDHRRTLPAAGLGLGVDGGMADALVVDRHRVVDAEGLDPVVAATLTDAGLTSFHAVEGSREALSESGAIAVVIGVGGLGHLAIGILRALGGVTVVAVDTREEALDLARECGADAAVGPADAPAAVAAARGSGADVVFDFAGAQSSLDLAVSLLRTAGELVVVGSGGGSVAVSKPGVLPSGARLRLPFWGSRPELAAVVDLARGGGLTARTTAFALADADRAFDQLRRGRMVGRAVLVPGHAG</sequence>
<accession>A0ABV9YP59</accession>
<reference evidence="8" key="1">
    <citation type="journal article" date="2019" name="Int. J. Syst. Evol. Microbiol.">
        <title>The Global Catalogue of Microorganisms (GCM) 10K type strain sequencing project: providing services to taxonomists for standard genome sequencing and annotation.</title>
        <authorList>
            <consortium name="The Broad Institute Genomics Platform"/>
            <consortium name="The Broad Institute Genome Sequencing Center for Infectious Disease"/>
            <person name="Wu L."/>
            <person name="Ma J."/>
        </authorList>
    </citation>
    <scope>NUCLEOTIDE SEQUENCE [LARGE SCALE GENOMIC DNA]</scope>
    <source>
        <strain evidence="8">CGMCC 4.7093</strain>
    </source>
</reference>
<comment type="similarity">
    <text evidence="5">Belongs to the zinc-containing alcohol dehydrogenase family.</text>
</comment>
<keyword evidence="8" id="KW-1185">Reference proteome</keyword>
<evidence type="ECO:0000259" key="6">
    <source>
        <dbReference type="SMART" id="SM00829"/>
    </source>
</evidence>
<dbReference type="InterPro" id="IPR011032">
    <property type="entry name" value="GroES-like_sf"/>
</dbReference>
<evidence type="ECO:0000313" key="7">
    <source>
        <dbReference type="EMBL" id="MFC5063838.1"/>
    </source>
</evidence>
<comment type="cofactor">
    <cofactor evidence="1 5">
        <name>Zn(2+)</name>
        <dbReference type="ChEBI" id="CHEBI:29105"/>
    </cofactor>
</comment>
<dbReference type="InterPro" id="IPR013154">
    <property type="entry name" value="ADH-like_N"/>
</dbReference>
<dbReference type="Proteomes" id="UP001595947">
    <property type="component" value="Unassembled WGS sequence"/>
</dbReference>
<dbReference type="PANTHER" id="PTHR43401:SF2">
    <property type="entry name" value="L-THREONINE 3-DEHYDROGENASE"/>
    <property type="match status" value="1"/>
</dbReference>
<dbReference type="Pfam" id="PF08240">
    <property type="entry name" value="ADH_N"/>
    <property type="match status" value="1"/>
</dbReference>
<dbReference type="InterPro" id="IPR050129">
    <property type="entry name" value="Zn_alcohol_dh"/>
</dbReference>
<dbReference type="EMBL" id="JBHSIV010000017">
    <property type="protein sequence ID" value="MFC5063838.1"/>
    <property type="molecule type" value="Genomic_DNA"/>
</dbReference>
<evidence type="ECO:0000256" key="1">
    <source>
        <dbReference type="ARBA" id="ARBA00001947"/>
    </source>
</evidence>
<dbReference type="InterPro" id="IPR013149">
    <property type="entry name" value="ADH-like_C"/>
</dbReference>
<dbReference type="InterPro" id="IPR020843">
    <property type="entry name" value="ER"/>
</dbReference>
<dbReference type="Gene3D" id="3.90.180.10">
    <property type="entry name" value="Medium-chain alcohol dehydrogenases, catalytic domain"/>
    <property type="match status" value="1"/>
</dbReference>
<dbReference type="PROSITE" id="PS00059">
    <property type="entry name" value="ADH_ZINC"/>
    <property type="match status" value="1"/>
</dbReference>
<dbReference type="Pfam" id="PF00107">
    <property type="entry name" value="ADH_zinc_N"/>
    <property type="match status" value="1"/>
</dbReference>
<dbReference type="SUPFAM" id="SSF51735">
    <property type="entry name" value="NAD(P)-binding Rossmann-fold domains"/>
    <property type="match status" value="1"/>
</dbReference>
<dbReference type="SMART" id="SM00829">
    <property type="entry name" value="PKS_ER"/>
    <property type="match status" value="1"/>
</dbReference>
<gene>
    <name evidence="7" type="ORF">ACFPBZ_16585</name>
</gene>
<keyword evidence="4" id="KW-0560">Oxidoreductase</keyword>
<evidence type="ECO:0000256" key="4">
    <source>
        <dbReference type="ARBA" id="ARBA00023002"/>
    </source>
</evidence>
<evidence type="ECO:0000256" key="3">
    <source>
        <dbReference type="ARBA" id="ARBA00022833"/>
    </source>
</evidence>
<name>A0ABV9YP59_9PSEU</name>
<dbReference type="InterPro" id="IPR002328">
    <property type="entry name" value="ADH_Zn_CS"/>
</dbReference>
<dbReference type="InterPro" id="IPR036291">
    <property type="entry name" value="NAD(P)-bd_dom_sf"/>
</dbReference>
<evidence type="ECO:0000313" key="8">
    <source>
        <dbReference type="Proteomes" id="UP001595947"/>
    </source>
</evidence>
<organism evidence="7 8">
    <name type="scientific">Actinomycetospora atypica</name>
    <dbReference type="NCBI Taxonomy" id="1290095"/>
    <lineage>
        <taxon>Bacteria</taxon>
        <taxon>Bacillati</taxon>
        <taxon>Actinomycetota</taxon>
        <taxon>Actinomycetes</taxon>
        <taxon>Pseudonocardiales</taxon>
        <taxon>Pseudonocardiaceae</taxon>
        <taxon>Actinomycetospora</taxon>
    </lineage>
</organism>
<proteinExistence type="inferred from homology"/>
<keyword evidence="3 5" id="KW-0862">Zinc</keyword>